<proteinExistence type="inferred from homology"/>
<name>A0ABW2UYY8_9BACL</name>
<evidence type="ECO:0000313" key="5">
    <source>
        <dbReference type="EMBL" id="MFC7749107.1"/>
    </source>
</evidence>
<dbReference type="InterPro" id="IPR048950">
    <property type="entry name" value="Ppx_GppA_C"/>
</dbReference>
<keyword evidence="6" id="KW-1185">Reference proteome</keyword>
<feature type="domain" description="Ppx/GppA phosphatase N-terminal" evidence="3">
    <location>
        <begin position="30"/>
        <end position="305"/>
    </location>
</feature>
<dbReference type="PIRSF" id="PIRSF001267">
    <property type="entry name" value="Pyrophosphatase_GppA_Ppx"/>
    <property type="match status" value="1"/>
</dbReference>
<sequence>MNESERIGIIDIGSNSIRLVLYELLDGDAYRIIDESKESARLSDRIREDGTLGIEDIRYLADVLLHFKRLCAANRIGRIRAVATAAIRNAANRRDIVAALRAWTGLDIEVLSGEEEARIGFLGMINTTDIADGFLIDIGGGSTEISLFRNRKLLHSVSFPFGCVNTAKRYAAGNGPVRPEQLEEIRKMVDEALRKHPWCASNRGLPLIGLGGTVRTLCKIDQARRRYSLPLTHQYELQPSQVRGWIDTLAPLSAEKRKKFDGVSDDRADLIVPGFAILHAILQHLGSTVLVVSGAGLRDGLFYETINPKRPLVDNVLQRSVHTLLKLYPTVSVRHTDQVNKLALKLFDGVFGKEGDPRLRSCVDAASRLYRIGIAISYYDYPKHTFYMLAHSRLNGMSHREVLMTALIASYKTRGRAKKLQQAHRDILQDQDLGVISRLGTLVRLAVALDRSGTQPVSEIEVTRTPDQLQVHLYSTHDTSVELREVRSLRSEIKKVWGFKLVLRETRDKQQKPGKKRKRSAE</sequence>
<evidence type="ECO:0000256" key="1">
    <source>
        <dbReference type="ARBA" id="ARBA00007125"/>
    </source>
</evidence>
<dbReference type="SUPFAM" id="SSF109604">
    <property type="entry name" value="HD-domain/PDEase-like"/>
    <property type="match status" value="1"/>
</dbReference>
<accession>A0ABW2UYY8</accession>
<dbReference type="Gene3D" id="3.30.420.40">
    <property type="match status" value="1"/>
</dbReference>
<protein>
    <submittedName>
        <fullName evidence="5">Ppx/GppA family phosphatase</fullName>
    </submittedName>
</protein>
<dbReference type="PANTHER" id="PTHR30005:SF0">
    <property type="entry name" value="RETROGRADE REGULATION PROTEIN 2"/>
    <property type="match status" value="1"/>
</dbReference>
<comment type="similarity">
    <text evidence="1">Belongs to the GppA/Ppx family.</text>
</comment>
<keyword evidence="2" id="KW-0378">Hydrolase</keyword>
<dbReference type="Gene3D" id="1.10.3210.10">
    <property type="entry name" value="Hypothetical protein af1432"/>
    <property type="match status" value="1"/>
</dbReference>
<dbReference type="Proteomes" id="UP001596528">
    <property type="component" value="Unassembled WGS sequence"/>
</dbReference>
<dbReference type="EMBL" id="JBHTGQ010000009">
    <property type="protein sequence ID" value="MFC7749107.1"/>
    <property type="molecule type" value="Genomic_DNA"/>
</dbReference>
<dbReference type="InterPro" id="IPR003695">
    <property type="entry name" value="Ppx_GppA_N"/>
</dbReference>
<dbReference type="InterPro" id="IPR043129">
    <property type="entry name" value="ATPase_NBD"/>
</dbReference>
<dbReference type="SUPFAM" id="SSF53067">
    <property type="entry name" value="Actin-like ATPase domain"/>
    <property type="match status" value="2"/>
</dbReference>
<comment type="caution">
    <text evidence="5">The sequence shown here is derived from an EMBL/GenBank/DDBJ whole genome shotgun (WGS) entry which is preliminary data.</text>
</comment>
<evidence type="ECO:0000259" key="4">
    <source>
        <dbReference type="Pfam" id="PF21447"/>
    </source>
</evidence>
<feature type="domain" description="Ppx/GppA phosphatase C-terminal" evidence="4">
    <location>
        <begin position="318"/>
        <end position="473"/>
    </location>
</feature>
<dbReference type="RefSeq" id="WP_138789344.1">
    <property type="nucleotide sequence ID" value="NZ_JBHTGQ010000009.1"/>
</dbReference>
<dbReference type="CDD" id="cd24052">
    <property type="entry name" value="ASKHA_NBD_HpPPX-GppA-like"/>
    <property type="match status" value="1"/>
</dbReference>
<evidence type="ECO:0000313" key="6">
    <source>
        <dbReference type="Proteomes" id="UP001596528"/>
    </source>
</evidence>
<dbReference type="Pfam" id="PF02541">
    <property type="entry name" value="Ppx-GppA"/>
    <property type="match status" value="1"/>
</dbReference>
<dbReference type="InterPro" id="IPR050273">
    <property type="entry name" value="GppA/Ppx_hydrolase"/>
</dbReference>
<dbReference type="Gene3D" id="3.30.420.150">
    <property type="entry name" value="Exopolyphosphatase. Domain 2"/>
    <property type="match status" value="1"/>
</dbReference>
<evidence type="ECO:0000256" key="2">
    <source>
        <dbReference type="ARBA" id="ARBA00022801"/>
    </source>
</evidence>
<evidence type="ECO:0000259" key="3">
    <source>
        <dbReference type="Pfam" id="PF02541"/>
    </source>
</evidence>
<organism evidence="5 6">
    <name type="scientific">Paenibacillus thermoaerophilus</name>
    <dbReference type="NCBI Taxonomy" id="1215385"/>
    <lineage>
        <taxon>Bacteria</taxon>
        <taxon>Bacillati</taxon>
        <taxon>Bacillota</taxon>
        <taxon>Bacilli</taxon>
        <taxon>Bacillales</taxon>
        <taxon>Paenibacillaceae</taxon>
        <taxon>Paenibacillus</taxon>
    </lineage>
</organism>
<reference evidence="6" key="1">
    <citation type="journal article" date="2019" name="Int. J. Syst. Evol. Microbiol.">
        <title>The Global Catalogue of Microorganisms (GCM) 10K type strain sequencing project: providing services to taxonomists for standard genome sequencing and annotation.</title>
        <authorList>
            <consortium name="The Broad Institute Genomics Platform"/>
            <consortium name="The Broad Institute Genome Sequencing Center for Infectious Disease"/>
            <person name="Wu L."/>
            <person name="Ma J."/>
        </authorList>
    </citation>
    <scope>NUCLEOTIDE SEQUENCE [LARGE SCALE GENOMIC DNA]</scope>
    <source>
        <strain evidence="6">JCM 18657</strain>
    </source>
</reference>
<dbReference type="PANTHER" id="PTHR30005">
    <property type="entry name" value="EXOPOLYPHOSPHATASE"/>
    <property type="match status" value="1"/>
</dbReference>
<gene>
    <name evidence="5" type="ORF">ACFQWB_03990</name>
</gene>
<dbReference type="Pfam" id="PF21447">
    <property type="entry name" value="Ppx-GppA_III"/>
    <property type="match status" value="1"/>
</dbReference>
<dbReference type="InterPro" id="IPR030673">
    <property type="entry name" value="PyroPPase_GppA_Ppx"/>
</dbReference>